<organism evidence="1 2">
    <name type="scientific">Advenella kashmirensis</name>
    <dbReference type="NCBI Taxonomy" id="310575"/>
    <lineage>
        <taxon>Bacteria</taxon>
        <taxon>Pseudomonadati</taxon>
        <taxon>Pseudomonadota</taxon>
        <taxon>Betaproteobacteria</taxon>
        <taxon>Burkholderiales</taxon>
        <taxon>Alcaligenaceae</taxon>
    </lineage>
</organism>
<evidence type="ECO:0000313" key="2">
    <source>
        <dbReference type="Proteomes" id="UP000264036"/>
    </source>
</evidence>
<dbReference type="InterPro" id="IPR036388">
    <property type="entry name" value="WH-like_DNA-bd_sf"/>
</dbReference>
<reference evidence="1 2" key="1">
    <citation type="journal article" date="2018" name="Nat. Biotechnol.">
        <title>A standardized bacterial taxonomy based on genome phylogeny substantially revises the tree of life.</title>
        <authorList>
            <person name="Parks D.H."/>
            <person name="Chuvochina M."/>
            <person name="Waite D.W."/>
            <person name="Rinke C."/>
            <person name="Skarshewski A."/>
            <person name="Chaumeil P.A."/>
            <person name="Hugenholtz P."/>
        </authorList>
    </citation>
    <scope>NUCLEOTIDE SEQUENCE [LARGE SCALE GENOMIC DNA]</scope>
    <source>
        <strain evidence="1">UBA10707</strain>
    </source>
</reference>
<gene>
    <name evidence="1" type="ORF">DD666_11045</name>
</gene>
<dbReference type="InterPro" id="IPR011990">
    <property type="entry name" value="TPR-like_helical_dom_sf"/>
</dbReference>
<comment type="caution">
    <text evidence="1">The sequence shown here is derived from an EMBL/GenBank/DDBJ whole genome shotgun (WGS) entry which is preliminary data.</text>
</comment>
<name>A0A356LGP3_9BURK</name>
<dbReference type="EMBL" id="DOEK01000028">
    <property type="protein sequence ID" value="HBP29938.1"/>
    <property type="molecule type" value="Genomic_DNA"/>
</dbReference>
<dbReference type="InterPro" id="IPR036390">
    <property type="entry name" value="WH_DNA-bd_sf"/>
</dbReference>
<dbReference type="AlphaFoldDB" id="A0A356LGP3"/>
<dbReference type="Gene3D" id="1.10.10.10">
    <property type="entry name" value="Winged helix-like DNA-binding domain superfamily/Winged helix DNA-binding domain"/>
    <property type="match status" value="2"/>
</dbReference>
<accession>A0A356LGP3</accession>
<proteinExistence type="predicted"/>
<dbReference type="SUPFAM" id="SSF46785">
    <property type="entry name" value="Winged helix' DNA-binding domain"/>
    <property type="match status" value="1"/>
</dbReference>
<dbReference type="Proteomes" id="UP000264036">
    <property type="component" value="Unassembled WGS sequence"/>
</dbReference>
<sequence length="406" mass="43383">MDSLTAACARMLAAGDVLNALKLVALRDDPPALALRGVAMARLGDYARARELLEQAARKFGAHEPVQRARCIVACAEVALAMRQLDNPLQALTAALTTLQARNDHANALQARLIMARRFLLLGRLQDASATVCDLDTNGVPASLAAVAELVQAELALRSLHMERAHTALRRAQAAADQASIPALQAEVTAMQKILLRPAARLLTAHDDKPLTLAEVATLFSSTTLVVDGCRRGISVDGTWLPLARRPILFELIRALASAWPGDVSRQSLIAAVFRLRHPDESHRARLRVEMGRLRKLVSPIAQIEATPNGYALVPLDNRSTVVLAPPIDSDAAALLALLADGAPWSTSALALALGASQRTVQRALADLQTSGQVHAVGKSRVRRWVSSSLAGFTTILLLPSVLALK</sequence>
<evidence type="ECO:0000313" key="1">
    <source>
        <dbReference type="EMBL" id="HBP29938.1"/>
    </source>
</evidence>
<protein>
    <submittedName>
        <fullName evidence="1">Helix-turn-helix domain-containing protein</fullName>
    </submittedName>
</protein>
<dbReference type="SUPFAM" id="SSF48452">
    <property type="entry name" value="TPR-like"/>
    <property type="match status" value="1"/>
</dbReference>